<accession>A0ABR8Q878</accession>
<dbReference type="EMBL" id="JACSQZ010000120">
    <property type="protein sequence ID" value="MBD7916638.1"/>
    <property type="molecule type" value="Genomic_DNA"/>
</dbReference>
<feature type="transmembrane region" description="Helical" evidence="2">
    <location>
        <begin position="105"/>
        <end position="122"/>
    </location>
</feature>
<feature type="transmembrane region" description="Helical" evidence="2">
    <location>
        <begin position="38"/>
        <end position="59"/>
    </location>
</feature>
<sequence length="313" mass="37223">MVEERIRYKNGRLMTSMFLPLILIITNMELFFHMTNEYIFLNRVLCLCISGLIFIMCVVKVKNRDLGILKYLGVGCFFIGLIRFWDVEISHININAKVNTMSIEIIIYLEIFNIISSIILYYKNAKVYIQWLILFFTTITLYLIFNIKSQGFKLLGLIVLSKSGLIINQIIMVGLFIFILFLFNKLKIEKKYKWIIWVSFWILISNIFLFISIILNKNLSSFIWISKLGAYFIFYNKVEEELLNNAYSSAYESLNRTKEIKRKLNKNLIKREKELKELNLLLERSEKKYFDFIKAFSNGILLFENNKLIYSNY</sequence>
<feature type="transmembrane region" description="Helical" evidence="2">
    <location>
        <begin position="165"/>
        <end position="183"/>
    </location>
</feature>
<feature type="transmembrane region" description="Helical" evidence="2">
    <location>
        <begin position="66"/>
        <end position="85"/>
    </location>
</feature>
<evidence type="ECO:0000256" key="2">
    <source>
        <dbReference type="SAM" id="Phobius"/>
    </source>
</evidence>
<comment type="caution">
    <text evidence="3">The sequence shown here is derived from an EMBL/GenBank/DDBJ whole genome shotgun (WGS) entry which is preliminary data.</text>
</comment>
<keyword evidence="2" id="KW-1133">Transmembrane helix</keyword>
<reference evidence="3 4" key="1">
    <citation type="submission" date="2020-08" db="EMBL/GenBank/DDBJ databases">
        <title>A Genomic Blueprint of the Chicken Gut Microbiome.</title>
        <authorList>
            <person name="Gilroy R."/>
            <person name="Ravi A."/>
            <person name="Getino M."/>
            <person name="Pursley I."/>
            <person name="Horton D.L."/>
            <person name="Alikhan N.-F."/>
            <person name="Baker D."/>
            <person name="Gharbi K."/>
            <person name="Hall N."/>
            <person name="Watson M."/>
            <person name="Adriaenssens E.M."/>
            <person name="Foster-Nyarko E."/>
            <person name="Jarju S."/>
            <person name="Secka A."/>
            <person name="Antonio M."/>
            <person name="Oren A."/>
            <person name="Chaudhuri R."/>
            <person name="La Ragione R.M."/>
            <person name="Hildebrand F."/>
            <person name="Pallen M.J."/>
        </authorList>
    </citation>
    <scope>NUCLEOTIDE SEQUENCE [LARGE SCALE GENOMIC DNA]</scope>
    <source>
        <strain evidence="3 4">Sa3CUN1</strain>
    </source>
</reference>
<protein>
    <submittedName>
        <fullName evidence="3">Sensor histidine kinase</fullName>
    </submittedName>
</protein>
<keyword evidence="3" id="KW-0808">Transferase</keyword>
<gene>
    <name evidence="3" type="ORF">H9660_16035</name>
</gene>
<evidence type="ECO:0000256" key="1">
    <source>
        <dbReference type="SAM" id="Coils"/>
    </source>
</evidence>
<organism evidence="3 4">
    <name type="scientific">Clostridium gallinarum</name>
    <dbReference type="NCBI Taxonomy" id="2762246"/>
    <lineage>
        <taxon>Bacteria</taxon>
        <taxon>Bacillati</taxon>
        <taxon>Bacillota</taxon>
        <taxon>Clostridia</taxon>
        <taxon>Eubacteriales</taxon>
        <taxon>Clostridiaceae</taxon>
        <taxon>Clostridium</taxon>
    </lineage>
</organism>
<feature type="transmembrane region" description="Helical" evidence="2">
    <location>
        <begin position="127"/>
        <end position="145"/>
    </location>
</feature>
<proteinExistence type="predicted"/>
<name>A0ABR8Q878_9CLOT</name>
<keyword evidence="3" id="KW-0418">Kinase</keyword>
<keyword evidence="4" id="KW-1185">Reference proteome</keyword>
<dbReference type="Proteomes" id="UP000640335">
    <property type="component" value="Unassembled WGS sequence"/>
</dbReference>
<keyword evidence="1" id="KW-0175">Coiled coil</keyword>
<keyword evidence="2" id="KW-0472">Membrane</keyword>
<dbReference type="GO" id="GO:0016301">
    <property type="term" value="F:kinase activity"/>
    <property type="evidence" value="ECO:0007669"/>
    <property type="project" value="UniProtKB-KW"/>
</dbReference>
<feature type="transmembrane region" description="Helical" evidence="2">
    <location>
        <begin position="195"/>
        <end position="215"/>
    </location>
</feature>
<evidence type="ECO:0000313" key="3">
    <source>
        <dbReference type="EMBL" id="MBD7916638.1"/>
    </source>
</evidence>
<keyword evidence="2" id="KW-0812">Transmembrane</keyword>
<feature type="non-terminal residue" evidence="3">
    <location>
        <position position="313"/>
    </location>
</feature>
<evidence type="ECO:0000313" key="4">
    <source>
        <dbReference type="Proteomes" id="UP000640335"/>
    </source>
</evidence>
<feature type="coiled-coil region" evidence="1">
    <location>
        <begin position="254"/>
        <end position="288"/>
    </location>
</feature>
<feature type="transmembrane region" description="Helical" evidence="2">
    <location>
        <begin position="12"/>
        <end position="32"/>
    </location>
</feature>